<proteinExistence type="predicted"/>
<keyword evidence="2" id="KW-1133">Transmembrane helix</keyword>
<sequence length="417" mass="44989">MRKGTKRSFGLLALLAALFLLLGLLLGRPQLRDESPNLSFSSDTDGLQAWRELLDERHPLVGEWRLRWDELPQGSGRLLIAAEPAGVSGVEWKALEEWLKRGNSALLLGDLPDQPFWELTGSGSAAAEDGDAAGEGDAAEETSDEGSASDNKAGSDHEALPSAVEAEALLGPGAYEALTDTSVRIAVLDGEGSALVADERGTLAARKSVGAGSVTLAVEPRWMQNGTALKGSHAELMGALLEGSWTEMLFDEQHHGYTSAPGAFAVLPRPLLLASALLLLALLLALWSAGKRFGPTRVPREWTTRRGDETVRALAAWYERFGLMDEALDRQRGRLRQQLAQRWGLPASASPEQAAAAARSRWSEEDALRLQRALEERPLQADGRKAARREFTARSKEASELAALLRGGADPGRGQRR</sequence>
<gene>
    <name evidence="4" type="ORF">HGI30_05410</name>
</gene>
<feature type="compositionally biased region" description="Acidic residues" evidence="1">
    <location>
        <begin position="128"/>
        <end position="144"/>
    </location>
</feature>
<feature type="region of interest" description="Disordered" evidence="1">
    <location>
        <begin position="119"/>
        <end position="159"/>
    </location>
</feature>
<dbReference type="RefSeq" id="WP_168906711.1">
    <property type="nucleotide sequence ID" value="NZ_CP051428.1"/>
</dbReference>
<keyword evidence="2" id="KW-0812">Transmembrane</keyword>
<dbReference type="KEGG" id="palr:HGI30_05410"/>
<feature type="domain" description="DUF4350" evidence="3">
    <location>
        <begin position="39"/>
        <end position="241"/>
    </location>
</feature>
<accession>A0A6H2GV60</accession>
<evidence type="ECO:0000259" key="3">
    <source>
        <dbReference type="Pfam" id="PF14258"/>
    </source>
</evidence>
<dbReference type="Pfam" id="PF14258">
    <property type="entry name" value="DUF4350"/>
    <property type="match status" value="1"/>
</dbReference>
<keyword evidence="2" id="KW-0472">Membrane</keyword>
<name>A0A6H2GV60_9BACL</name>
<dbReference type="Proteomes" id="UP000502136">
    <property type="component" value="Chromosome"/>
</dbReference>
<evidence type="ECO:0000256" key="1">
    <source>
        <dbReference type="SAM" id="MobiDB-lite"/>
    </source>
</evidence>
<reference evidence="4 5" key="1">
    <citation type="submission" date="2020-04" db="EMBL/GenBank/DDBJ databases">
        <title>Novel Paenibacillus strain UniB2 isolated from commercial digestive syrup.</title>
        <authorList>
            <person name="Thorat V."/>
            <person name="Kirdat K."/>
            <person name="Tiwarekar B."/>
            <person name="Yadav A."/>
        </authorList>
    </citation>
    <scope>NUCLEOTIDE SEQUENCE [LARGE SCALE GENOMIC DNA]</scope>
    <source>
        <strain evidence="4 5">UniB2</strain>
    </source>
</reference>
<dbReference type="EMBL" id="CP051428">
    <property type="protein sequence ID" value="QJC51056.1"/>
    <property type="molecule type" value="Genomic_DNA"/>
</dbReference>
<feature type="transmembrane region" description="Helical" evidence="2">
    <location>
        <begin position="271"/>
        <end position="290"/>
    </location>
</feature>
<keyword evidence="5" id="KW-1185">Reference proteome</keyword>
<evidence type="ECO:0000313" key="5">
    <source>
        <dbReference type="Proteomes" id="UP000502136"/>
    </source>
</evidence>
<evidence type="ECO:0000313" key="4">
    <source>
        <dbReference type="EMBL" id="QJC51056.1"/>
    </source>
</evidence>
<dbReference type="AlphaFoldDB" id="A0A6H2GV60"/>
<protein>
    <submittedName>
        <fullName evidence="4">DUF4350 domain-containing protein</fullName>
    </submittedName>
</protein>
<dbReference type="InterPro" id="IPR025646">
    <property type="entry name" value="DUF4350"/>
</dbReference>
<evidence type="ECO:0000256" key="2">
    <source>
        <dbReference type="SAM" id="Phobius"/>
    </source>
</evidence>
<organism evidence="4 5">
    <name type="scientific">Paenibacillus albicereus</name>
    <dbReference type="NCBI Taxonomy" id="2726185"/>
    <lineage>
        <taxon>Bacteria</taxon>
        <taxon>Bacillati</taxon>
        <taxon>Bacillota</taxon>
        <taxon>Bacilli</taxon>
        <taxon>Bacillales</taxon>
        <taxon>Paenibacillaceae</taxon>
        <taxon>Paenibacillus</taxon>
    </lineage>
</organism>